<comment type="caution">
    <text evidence="2">The sequence shown here is derived from an EMBL/GenBank/DDBJ whole genome shotgun (WGS) entry which is preliminary data.</text>
</comment>
<dbReference type="Pfam" id="PF13157">
    <property type="entry name" value="Enas"/>
    <property type="match status" value="1"/>
</dbReference>
<proteinExistence type="predicted"/>
<keyword evidence="3" id="KW-1185">Reference proteome</keyword>
<name>A0A267MM99_9FIRM</name>
<dbReference type="EMBL" id="NIBG01000002">
    <property type="protein sequence ID" value="PAB60557.1"/>
    <property type="molecule type" value="Genomic_DNA"/>
</dbReference>
<protein>
    <recommendedName>
        <fullName evidence="1">Endospore appendages core domain-containing protein</fullName>
    </recommendedName>
</protein>
<sequence>MRILGICSPRERVTNLIKKCFTPDCGENEIIWMANGLVNPCATIVFNFTKACSAGGTIQITLTRNNGTTRVITLNQGESRAITIDGIDEIEVMCSGNADQGTCAINMCMIIHYDRC</sequence>
<evidence type="ECO:0000259" key="1">
    <source>
        <dbReference type="Pfam" id="PF13157"/>
    </source>
</evidence>
<gene>
    <name evidence="2" type="ORF">CCE28_03160</name>
</gene>
<organism evidence="2 3">
    <name type="scientific">Anaeromicrobium sediminis</name>
    <dbReference type="NCBI Taxonomy" id="1478221"/>
    <lineage>
        <taxon>Bacteria</taxon>
        <taxon>Bacillati</taxon>
        <taxon>Bacillota</taxon>
        <taxon>Clostridia</taxon>
        <taxon>Peptostreptococcales</taxon>
        <taxon>Thermotaleaceae</taxon>
        <taxon>Anaeromicrobium</taxon>
    </lineage>
</organism>
<dbReference type="OrthoDB" id="833750at2"/>
<reference evidence="2 3" key="1">
    <citation type="submission" date="2017-06" db="EMBL/GenBank/DDBJ databases">
        <title>Draft genome sequence of anaerobic fermentative bacterium Anaeromicrobium sediminis DY2726D isolated from West Pacific Ocean sediments.</title>
        <authorList>
            <person name="Zeng X."/>
        </authorList>
    </citation>
    <scope>NUCLEOTIDE SEQUENCE [LARGE SCALE GENOMIC DNA]</scope>
    <source>
        <strain evidence="2 3">DY2726D</strain>
    </source>
</reference>
<dbReference type="InterPro" id="IPR025055">
    <property type="entry name" value="Ena_core"/>
</dbReference>
<accession>A0A267MM99</accession>
<feature type="domain" description="Endospore appendages core" evidence="1">
    <location>
        <begin position="4"/>
        <end position="114"/>
    </location>
</feature>
<evidence type="ECO:0000313" key="2">
    <source>
        <dbReference type="EMBL" id="PAB60557.1"/>
    </source>
</evidence>
<dbReference type="AlphaFoldDB" id="A0A267MM99"/>
<dbReference type="Proteomes" id="UP000216024">
    <property type="component" value="Unassembled WGS sequence"/>
</dbReference>
<evidence type="ECO:0000313" key="3">
    <source>
        <dbReference type="Proteomes" id="UP000216024"/>
    </source>
</evidence>